<evidence type="ECO:0000256" key="1">
    <source>
        <dbReference type="SAM" id="MobiDB-lite"/>
    </source>
</evidence>
<proteinExistence type="predicted"/>
<accession>A0AAE9XS05</accession>
<feature type="signal peptide" evidence="2">
    <location>
        <begin position="1"/>
        <end position="19"/>
    </location>
</feature>
<feature type="region of interest" description="Disordered" evidence="1">
    <location>
        <begin position="175"/>
        <end position="207"/>
    </location>
</feature>
<dbReference type="RefSeq" id="WP_289504811.1">
    <property type="nucleotide sequence ID" value="NZ_CP116805.1"/>
</dbReference>
<keyword evidence="2" id="KW-0732">Signal</keyword>
<keyword evidence="4" id="KW-1185">Reference proteome</keyword>
<evidence type="ECO:0000256" key="2">
    <source>
        <dbReference type="SAM" id="SignalP"/>
    </source>
</evidence>
<dbReference type="Pfam" id="PF09476">
    <property type="entry name" value="Pilus_CpaD"/>
    <property type="match status" value="1"/>
</dbReference>
<dbReference type="KEGG" id="gso:PH603_04680"/>
<dbReference type="PROSITE" id="PS51257">
    <property type="entry name" value="PROKAR_LIPOPROTEIN"/>
    <property type="match status" value="1"/>
</dbReference>
<organism evidence="3 4">
    <name type="scientific">Gimibacter soli</name>
    <dbReference type="NCBI Taxonomy" id="3024400"/>
    <lineage>
        <taxon>Bacteria</taxon>
        <taxon>Pseudomonadati</taxon>
        <taxon>Pseudomonadota</taxon>
        <taxon>Alphaproteobacteria</taxon>
        <taxon>Kordiimonadales</taxon>
        <taxon>Temperatibacteraceae</taxon>
        <taxon>Gimibacter</taxon>
    </lineage>
</organism>
<protein>
    <submittedName>
        <fullName evidence="3">CpaD family pilus assembly lipoprotein</fullName>
    </submittedName>
</protein>
<sequence length="219" mass="22542">MIHKIARLGMISGSLLGLAACGGQEQVPHAIDAPVRAEVQMVRLTHVINAESDGTATPSNVTYVALGAFLDGIKAGYGDRLFLDGAAAASPDRIGAIADFVRARGLEVQGFAAFGATPASGDLVLYVERHVVTPPSCNNWVDTKSDNQFNNTSSGFGCATNANLALMVADPADLVGGRKPDGAQPNPQATGRAKTHQQAAADGGNNTTVSRALNSLFGN</sequence>
<reference evidence="3" key="1">
    <citation type="submission" date="2023-01" db="EMBL/GenBank/DDBJ databases">
        <title>The genome sequence of Kordiimonadaceae bacterium 6D33.</title>
        <authorList>
            <person name="Liu Y."/>
        </authorList>
    </citation>
    <scope>NUCLEOTIDE SEQUENCE</scope>
    <source>
        <strain evidence="3">6D33</strain>
    </source>
</reference>
<dbReference type="InterPro" id="IPR019027">
    <property type="entry name" value="Pilus_biogenesis_CpaD-related"/>
</dbReference>
<name>A0AAE9XS05_9PROT</name>
<feature type="chain" id="PRO_5042082583" evidence="2">
    <location>
        <begin position="20"/>
        <end position="219"/>
    </location>
</feature>
<dbReference type="AlphaFoldDB" id="A0AAE9XS05"/>
<dbReference type="EMBL" id="CP116805">
    <property type="protein sequence ID" value="WCL55054.1"/>
    <property type="molecule type" value="Genomic_DNA"/>
</dbReference>
<evidence type="ECO:0000313" key="3">
    <source>
        <dbReference type="EMBL" id="WCL55054.1"/>
    </source>
</evidence>
<evidence type="ECO:0000313" key="4">
    <source>
        <dbReference type="Proteomes" id="UP001217500"/>
    </source>
</evidence>
<keyword evidence="3" id="KW-0449">Lipoprotein</keyword>
<gene>
    <name evidence="3" type="ORF">PH603_04680</name>
</gene>
<dbReference type="Proteomes" id="UP001217500">
    <property type="component" value="Chromosome"/>
</dbReference>